<dbReference type="EMBL" id="DS985243">
    <property type="protein sequence ID" value="EDV27119.1"/>
    <property type="molecule type" value="Genomic_DNA"/>
</dbReference>
<accession>B3RSW7</accession>
<dbReference type="GeneID" id="6752328"/>
<evidence type="ECO:0000256" key="2">
    <source>
        <dbReference type="SAM" id="Phobius"/>
    </source>
</evidence>
<proteinExistence type="predicted"/>
<name>B3RSW7_TRIAD</name>
<keyword evidence="4" id="KW-1185">Reference proteome</keyword>
<keyword evidence="2" id="KW-1133">Transmembrane helix</keyword>
<keyword evidence="2" id="KW-0472">Membrane</keyword>
<evidence type="ECO:0000256" key="1">
    <source>
        <dbReference type="SAM" id="MobiDB-lite"/>
    </source>
</evidence>
<dbReference type="InParanoid" id="B3RSW7"/>
<keyword evidence="2" id="KW-0812">Transmembrane</keyword>
<feature type="region of interest" description="Disordered" evidence="1">
    <location>
        <begin position="330"/>
        <end position="349"/>
    </location>
</feature>
<dbReference type="RefSeq" id="XP_002111115.1">
    <property type="nucleotide sequence ID" value="XM_002111079.1"/>
</dbReference>
<reference evidence="3 4" key="1">
    <citation type="journal article" date="2008" name="Nature">
        <title>The Trichoplax genome and the nature of placozoans.</title>
        <authorList>
            <person name="Srivastava M."/>
            <person name="Begovic E."/>
            <person name="Chapman J."/>
            <person name="Putnam N.H."/>
            <person name="Hellsten U."/>
            <person name="Kawashima T."/>
            <person name="Kuo A."/>
            <person name="Mitros T."/>
            <person name="Salamov A."/>
            <person name="Carpenter M.L."/>
            <person name="Signorovitch A.Y."/>
            <person name="Moreno M.A."/>
            <person name="Kamm K."/>
            <person name="Grimwood J."/>
            <person name="Schmutz J."/>
            <person name="Shapiro H."/>
            <person name="Grigoriev I.V."/>
            <person name="Buss L.W."/>
            <person name="Schierwater B."/>
            <person name="Dellaporta S.L."/>
            <person name="Rokhsar D.S."/>
        </authorList>
    </citation>
    <scope>NUCLEOTIDE SEQUENCE [LARGE SCALE GENOMIC DNA]</scope>
    <source>
        <strain evidence="3 4">Grell-BS-1999</strain>
    </source>
</reference>
<gene>
    <name evidence="3" type="ORF">TRIADDRAFT_54754</name>
</gene>
<feature type="transmembrane region" description="Helical" evidence="2">
    <location>
        <begin position="203"/>
        <end position="224"/>
    </location>
</feature>
<evidence type="ECO:0000313" key="3">
    <source>
        <dbReference type="EMBL" id="EDV27119.1"/>
    </source>
</evidence>
<evidence type="ECO:0000313" key="4">
    <source>
        <dbReference type="Proteomes" id="UP000009022"/>
    </source>
</evidence>
<dbReference type="CTD" id="6752328"/>
<dbReference type="KEGG" id="tad:TRIADDRAFT_54754"/>
<protein>
    <submittedName>
        <fullName evidence="3">Uncharacterized protein</fullName>
    </submittedName>
</protein>
<sequence length="389" mass="42867">MARGEIKLVFMTADIMQYSNTFMICNKDMFGIAMGQVDSDVDTSLDTSDYIVLKSHSSLDGRNIFNGDIMNTILDADNKADAIISDAGSYCLVDSGTLADVDQDMQCRQIEAFAISNNKSENGSTIIVQPDEAVELSTDNDITLSNQIEPDVKEAGSDFLYDSEITESSGIVSSKSALTESINQNKKVVTAEHKKMLLAPSSYIIVAVIVCLFGIYIMIVFPMLQGSSKHIVANKTSLKCENDTHNMDKPSDNGVASKLLLQKHLSELISNTKKYLECLRHEVSHDPLNKCSALLQGFTDTNYYNKTKYNLATQQWVAFMNNELSKLTEEVTGRKENNKKGTKNNSECSNSGFRTTGYAAKTLLTWMSGKSKNIINWHGLLGASSSPWS</sequence>
<feature type="compositionally biased region" description="Basic and acidic residues" evidence="1">
    <location>
        <begin position="330"/>
        <end position="339"/>
    </location>
</feature>
<dbReference type="HOGENOM" id="CLU_710455_0_0_1"/>
<organism evidence="3 4">
    <name type="scientific">Trichoplax adhaerens</name>
    <name type="common">Trichoplax reptans</name>
    <dbReference type="NCBI Taxonomy" id="10228"/>
    <lineage>
        <taxon>Eukaryota</taxon>
        <taxon>Metazoa</taxon>
        <taxon>Placozoa</taxon>
        <taxon>Uniplacotomia</taxon>
        <taxon>Trichoplacea</taxon>
        <taxon>Trichoplacidae</taxon>
        <taxon>Trichoplax</taxon>
    </lineage>
</organism>
<dbReference type="Proteomes" id="UP000009022">
    <property type="component" value="Unassembled WGS sequence"/>
</dbReference>
<dbReference type="AlphaFoldDB" id="B3RSW7"/>